<evidence type="ECO:0000313" key="1">
    <source>
        <dbReference type="EMBL" id="NYJ37445.1"/>
    </source>
</evidence>
<gene>
    <name evidence="1" type="ORF">HNR10_005326</name>
</gene>
<organism evidence="1 2">
    <name type="scientific">Nocardiopsis aegyptia</name>
    <dbReference type="NCBI Taxonomy" id="220378"/>
    <lineage>
        <taxon>Bacteria</taxon>
        <taxon>Bacillati</taxon>
        <taxon>Actinomycetota</taxon>
        <taxon>Actinomycetes</taxon>
        <taxon>Streptosporangiales</taxon>
        <taxon>Nocardiopsidaceae</taxon>
        <taxon>Nocardiopsis</taxon>
    </lineage>
</organism>
<dbReference type="AlphaFoldDB" id="A0A7Z0ESD9"/>
<name>A0A7Z0ESD9_9ACTN</name>
<dbReference type="EMBL" id="JACCFS010000001">
    <property type="protein sequence ID" value="NYJ37445.1"/>
    <property type="molecule type" value="Genomic_DNA"/>
</dbReference>
<protein>
    <submittedName>
        <fullName evidence="1">Uncharacterized protein</fullName>
    </submittedName>
</protein>
<comment type="caution">
    <text evidence="1">The sequence shown here is derived from an EMBL/GenBank/DDBJ whole genome shotgun (WGS) entry which is preliminary data.</text>
</comment>
<sequence length="30" mass="3322">MTAHTCFRDARRARPASAVLPVRPCPREVG</sequence>
<proteinExistence type="predicted"/>
<accession>A0A7Z0ESD9</accession>
<reference evidence="1 2" key="1">
    <citation type="submission" date="2020-07" db="EMBL/GenBank/DDBJ databases">
        <title>Sequencing the genomes of 1000 actinobacteria strains.</title>
        <authorList>
            <person name="Klenk H.-P."/>
        </authorList>
    </citation>
    <scope>NUCLEOTIDE SEQUENCE [LARGE SCALE GENOMIC DNA]</scope>
    <source>
        <strain evidence="1 2">DSM 44442</strain>
    </source>
</reference>
<evidence type="ECO:0000313" key="2">
    <source>
        <dbReference type="Proteomes" id="UP000572051"/>
    </source>
</evidence>
<keyword evidence="2" id="KW-1185">Reference proteome</keyword>
<dbReference type="Proteomes" id="UP000572051">
    <property type="component" value="Unassembled WGS sequence"/>
</dbReference>